<evidence type="ECO:0000313" key="1">
    <source>
        <dbReference type="EMBL" id="EGT53720.1"/>
    </source>
</evidence>
<gene>
    <name evidence="1" type="ORF">CAEBREN_14474</name>
</gene>
<dbReference type="AlphaFoldDB" id="G0N6C5"/>
<keyword evidence="2" id="KW-1185">Reference proteome</keyword>
<accession>G0N6C5</accession>
<dbReference type="InParanoid" id="G0N6C5"/>
<dbReference type="Proteomes" id="UP000008068">
    <property type="component" value="Unassembled WGS sequence"/>
</dbReference>
<proteinExistence type="predicted"/>
<dbReference type="HOGENOM" id="CLU_2348537_0_0_1"/>
<protein>
    <submittedName>
        <fullName evidence="1">Uncharacterized protein</fullName>
    </submittedName>
</protein>
<sequence length="97" mass="11357">MNMRIIVNSTTWDFHLQKFSNVFYSLFSMALSTLASTSIESELMERCQSARDLMEQNYYQAQTQVLKLKHHCILIEKVDPDAIGFEKKNQRNSCWSS</sequence>
<name>G0N6C5_CAEBE</name>
<evidence type="ECO:0000313" key="2">
    <source>
        <dbReference type="Proteomes" id="UP000008068"/>
    </source>
</evidence>
<organism evidence="2">
    <name type="scientific">Caenorhabditis brenneri</name>
    <name type="common">Nematode worm</name>
    <dbReference type="NCBI Taxonomy" id="135651"/>
    <lineage>
        <taxon>Eukaryota</taxon>
        <taxon>Metazoa</taxon>
        <taxon>Ecdysozoa</taxon>
        <taxon>Nematoda</taxon>
        <taxon>Chromadorea</taxon>
        <taxon>Rhabditida</taxon>
        <taxon>Rhabditina</taxon>
        <taxon>Rhabditomorpha</taxon>
        <taxon>Rhabditoidea</taxon>
        <taxon>Rhabditidae</taxon>
        <taxon>Peloderinae</taxon>
        <taxon>Caenorhabditis</taxon>
    </lineage>
</organism>
<dbReference type="EMBL" id="GL379843">
    <property type="protein sequence ID" value="EGT53720.1"/>
    <property type="molecule type" value="Genomic_DNA"/>
</dbReference>
<reference evidence="2" key="1">
    <citation type="submission" date="2011-07" db="EMBL/GenBank/DDBJ databases">
        <authorList>
            <consortium name="Caenorhabditis brenneri Sequencing and Analysis Consortium"/>
            <person name="Wilson R.K."/>
        </authorList>
    </citation>
    <scope>NUCLEOTIDE SEQUENCE [LARGE SCALE GENOMIC DNA]</scope>
    <source>
        <strain evidence="2">PB2801</strain>
    </source>
</reference>